<gene>
    <name evidence="2" type="ORF">HHL15_24685</name>
</gene>
<feature type="transmembrane region" description="Helical" evidence="1">
    <location>
        <begin position="26"/>
        <end position="47"/>
    </location>
</feature>
<reference evidence="2 3" key="1">
    <citation type="submission" date="2020-04" db="EMBL/GenBank/DDBJ databases">
        <title>Zoogloea sp. G-4-1-14 isolated from soil.</title>
        <authorList>
            <person name="Dahal R.H."/>
        </authorList>
    </citation>
    <scope>NUCLEOTIDE SEQUENCE [LARGE SCALE GENOMIC DNA]</scope>
    <source>
        <strain evidence="2 3">G-4-1-14</strain>
    </source>
</reference>
<sequence length="91" mass="10027">MSPIAIALQTLAVAVAIQFFVRKDLGLVLAFFVPGALFVVEFLWFSFGASYQGGGASMLFPALLLWAIPVSMLGMACGSFFWWVSNRFRQK</sequence>
<keyword evidence="3" id="KW-1185">Reference proteome</keyword>
<proteinExistence type="predicted"/>
<name>A0A848GCV2_9RHOO</name>
<dbReference type="RefSeq" id="WP_169148453.1">
    <property type="nucleotide sequence ID" value="NZ_JABBGA010000041.1"/>
</dbReference>
<keyword evidence="1" id="KW-0472">Membrane</keyword>
<accession>A0A848GCV2</accession>
<organism evidence="2 3">
    <name type="scientific">Zoogloea dura</name>
    <dbReference type="NCBI Taxonomy" id="2728840"/>
    <lineage>
        <taxon>Bacteria</taxon>
        <taxon>Pseudomonadati</taxon>
        <taxon>Pseudomonadota</taxon>
        <taxon>Betaproteobacteria</taxon>
        <taxon>Rhodocyclales</taxon>
        <taxon>Zoogloeaceae</taxon>
        <taxon>Zoogloea</taxon>
    </lineage>
</organism>
<comment type="caution">
    <text evidence="2">The sequence shown here is derived from an EMBL/GenBank/DDBJ whole genome shotgun (WGS) entry which is preliminary data.</text>
</comment>
<evidence type="ECO:0000313" key="3">
    <source>
        <dbReference type="Proteomes" id="UP000580043"/>
    </source>
</evidence>
<keyword evidence="1" id="KW-1133">Transmembrane helix</keyword>
<evidence type="ECO:0000313" key="2">
    <source>
        <dbReference type="EMBL" id="NML28952.1"/>
    </source>
</evidence>
<keyword evidence="1" id="KW-0812">Transmembrane</keyword>
<protein>
    <submittedName>
        <fullName evidence="2">Uncharacterized protein</fullName>
    </submittedName>
</protein>
<dbReference type="AlphaFoldDB" id="A0A848GCV2"/>
<dbReference type="Proteomes" id="UP000580043">
    <property type="component" value="Unassembled WGS sequence"/>
</dbReference>
<dbReference type="EMBL" id="JABBGA010000041">
    <property type="protein sequence ID" value="NML28952.1"/>
    <property type="molecule type" value="Genomic_DNA"/>
</dbReference>
<feature type="transmembrane region" description="Helical" evidence="1">
    <location>
        <begin position="59"/>
        <end position="84"/>
    </location>
</feature>
<evidence type="ECO:0000256" key="1">
    <source>
        <dbReference type="SAM" id="Phobius"/>
    </source>
</evidence>